<reference evidence="2 3" key="1">
    <citation type="submission" date="2013-07" db="EMBL/GenBank/DDBJ databases">
        <authorList>
            <person name="Schaap P.J."/>
            <person name="Mehboob F."/>
            <person name="Oosterkamp M.J."/>
            <person name="de Vos W.M."/>
            <person name="Stams A.J.M."/>
            <person name="Koehorst J.J."/>
        </authorList>
    </citation>
    <scope>NUCLEOTIDE SEQUENCE [LARGE SCALE GENOMIC DNA]</scope>
    <source>
        <strain evidence="2 3">AW-1</strain>
    </source>
</reference>
<dbReference type="RefSeq" id="WP_023446000.1">
    <property type="nucleotide sequence ID" value="NZ_AOFQ01000051.1"/>
</dbReference>
<gene>
    <name evidence="2" type="ORF">F753_16010</name>
</gene>
<organism evidence="2 3">
    <name type="scientific">Stutzerimonas chloritidismutans AW-1</name>
    <dbReference type="NCBI Taxonomy" id="1263865"/>
    <lineage>
        <taxon>Bacteria</taxon>
        <taxon>Pseudomonadati</taxon>
        <taxon>Pseudomonadota</taxon>
        <taxon>Gammaproteobacteria</taxon>
        <taxon>Pseudomonadales</taxon>
        <taxon>Pseudomonadaceae</taxon>
        <taxon>Stutzerimonas</taxon>
    </lineage>
</organism>
<proteinExistence type="predicted"/>
<evidence type="ECO:0000256" key="1">
    <source>
        <dbReference type="SAM" id="Coils"/>
    </source>
</evidence>
<accession>V4Q6Q4</accession>
<name>V4Q6Q4_STUCH</name>
<comment type="caution">
    <text evidence="2">The sequence shown here is derived from an EMBL/GenBank/DDBJ whole genome shotgun (WGS) entry which is preliminary data.</text>
</comment>
<sequence length="369" mass="42299">MKMGHLYSVSDKALFDALNNSKLTNQEIIDIFFSRGILISKETKRKDLALYFSRLTHGYHDFEFLSEILGSYSRKEKSTSCDIPSTVKKEDVVQAAHELCKKINSEGNTADTNILPNGDIEVVVKYQKLNLDKSELRQTVNKEATLIIEPNKTGFTLRTPLNEDVNVWKEELLQKIQEETDGEIEFTEISLEHISDHKLRTEFFTELIKKIGSYDLVDVTDAYVYHPKESPPADPDFDSDDDDDEEVDFGVHISKASLKGEGVLQSEELHSLYAKGFYIWKIIWRCKEPAVGSDQIELEAQFAEPESCTEFSYIAKGFYKYKNQGIYSKNRTPLSYSAEKDLLQKLENKARETIRAISQKATEKENEED</sequence>
<evidence type="ECO:0000313" key="2">
    <source>
        <dbReference type="EMBL" id="ESQ98404.1"/>
    </source>
</evidence>
<keyword evidence="1" id="KW-0175">Coiled coil</keyword>
<protein>
    <submittedName>
        <fullName evidence="2">Uncharacterized protein</fullName>
    </submittedName>
</protein>
<dbReference type="EMBL" id="AOFQ01000051">
    <property type="protein sequence ID" value="ESQ98404.1"/>
    <property type="molecule type" value="Genomic_DNA"/>
</dbReference>
<evidence type="ECO:0000313" key="3">
    <source>
        <dbReference type="Proteomes" id="UP000017822"/>
    </source>
</evidence>
<feature type="coiled-coil region" evidence="1">
    <location>
        <begin position="336"/>
        <end position="367"/>
    </location>
</feature>
<dbReference type="AlphaFoldDB" id="V4Q6Q4"/>
<dbReference type="Proteomes" id="UP000017822">
    <property type="component" value="Unassembled WGS sequence"/>
</dbReference>